<feature type="transmembrane region" description="Helical" evidence="2">
    <location>
        <begin position="136"/>
        <end position="158"/>
    </location>
</feature>
<comment type="caution">
    <text evidence="4">The sequence shown here is derived from an EMBL/GenBank/DDBJ whole genome shotgun (WGS) entry which is preliminary data.</text>
</comment>
<keyword evidence="1" id="KW-0460">Magnesium</keyword>
<keyword evidence="5" id="KW-1185">Reference proteome</keyword>
<dbReference type="InterPro" id="IPR036681">
    <property type="entry name" value="PgpA-like_sf"/>
</dbReference>
<keyword evidence="1" id="KW-1208">Phospholipid metabolism</keyword>
<dbReference type="SUPFAM" id="SSF101307">
    <property type="entry name" value="YutG-like"/>
    <property type="match status" value="1"/>
</dbReference>
<dbReference type="GO" id="GO:0009395">
    <property type="term" value="P:phospholipid catabolic process"/>
    <property type="evidence" value="ECO:0007669"/>
    <property type="project" value="UniProtKB-KW"/>
</dbReference>
<keyword evidence="1 2" id="KW-0812">Transmembrane</keyword>
<keyword evidence="1" id="KW-0479">Metal-binding</keyword>
<evidence type="ECO:0000313" key="4">
    <source>
        <dbReference type="EMBL" id="KAA2284964.1"/>
    </source>
</evidence>
<dbReference type="GO" id="GO:0005886">
    <property type="term" value="C:plasma membrane"/>
    <property type="evidence" value="ECO:0007669"/>
    <property type="project" value="UniProtKB-SubCell"/>
</dbReference>
<dbReference type="InterPro" id="IPR007686">
    <property type="entry name" value="YutG/PgpA"/>
</dbReference>
<dbReference type="AlphaFoldDB" id="A0A5B2ZCP5"/>
<evidence type="ECO:0000256" key="1">
    <source>
        <dbReference type="PIRNR" id="PIRNR006162"/>
    </source>
</evidence>
<name>A0A5B2ZCP5_9GAMM</name>
<protein>
    <recommendedName>
        <fullName evidence="1">Phosphatidylglycerophosphatase A</fullName>
        <ecNumber evidence="1">3.1.3.27</ecNumber>
    </recommendedName>
    <alternativeName>
        <fullName evidence="1">Phosphatidylglycerolphosphate phosphatase A</fullName>
    </alternativeName>
</protein>
<keyword evidence="1" id="KW-0443">Lipid metabolism</keyword>
<evidence type="ECO:0000259" key="3">
    <source>
        <dbReference type="Pfam" id="PF04608"/>
    </source>
</evidence>
<proteinExistence type="predicted"/>
<feature type="transmembrane region" description="Helical" evidence="2">
    <location>
        <begin position="52"/>
        <end position="72"/>
    </location>
</feature>
<comment type="pathway">
    <text evidence="1">Phospholipid metabolism; phosphatidylglycerol biosynthesis; phosphatidylglycerol from CDP-diacylglycerol: step 2/2.</text>
</comment>
<keyword evidence="1" id="KW-0442">Lipid degradation</keyword>
<comment type="cofactor">
    <cofactor evidence="1">
        <name>Mg(2+)</name>
        <dbReference type="ChEBI" id="CHEBI:18420"/>
    </cofactor>
</comment>
<reference evidence="4 5" key="2">
    <citation type="submission" date="2019-09" db="EMBL/GenBank/DDBJ databases">
        <authorList>
            <person name="Mazur A."/>
        </authorList>
    </citation>
    <scope>NUCLEOTIDE SEQUENCE [LARGE SCALE GENOMIC DNA]</scope>
    <source>
        <strain evidence="4 5">3729k</strain>
    </source>
</reference>
<reference evidence="4 5" key="1">
    <citation type="submission" date="2019-09" db="EMBL/GenBank/DDBJ databases">
        <title>Arenimonas chukotkensis sp. nov., a bacterium isolated from Chukotka hot spring, Arctic region, Russia.</title>
        <authorList>
            <person name="Zayulina K.S."/>
            <person name="Prokofeva M.I."/>
            <person name="Elcheninov A.G."/>
            <person name="Novikov A."/>
            <person name="Kochetkova T.V."/>
            <person name="Kublanov I.V."/>
        </authorList>
    </citation>
    <scope>NUCLEOTIDE SEQUENCE [LARGE SCALE GENOMIC DNA]</scope>
    <source>
        <strain evidence="4 5">3729k</strain>
    </source>
</reference>
<dbReference type="EC" id="3.1.3.27" evidence="1"/>
<comment type="subcellular location">
    <subcellularLocation>
        <location evidence="1">Cell inner membrane</location>
        <topology evidence="1">Multi-pass membrane protein</topology>
    </subcellularLocation>
</comment>
<dbReference type="PANTHER" id="PTHR36305">
    <property type="entry name" value="PHOSPHATIDYLGLYCEROPHOSPHATASE A"/>
    <property type="match status" value="1"/>
</dbReference>
<dbReference type="InterPro" id="IPR026037">
    <property type="entry name" value="PgpA"/>
</dbReference>
<organism evidence="4 5">
    <name type="scientific">Arenimonas fontis</name>
    <dbReference type="NCBI Taxonomy" id="2608255"/>
    <lineage>
        <taxon>Bacteria</taxon>
        <taxon>Pseudomonadati</taxon>
        <taxon>Pseudomonadota</taxon>
        <taxon>Gammaproteobacteria</taxon>
        <taxon>Lysobacterales</taxon>
        <taxon>Lysobacteraceae</taxon>
        <taxon>Arenimonas</taxon>
    </lineage>
</organism>
<feature type="transmembrane region" description="Helical" evidence="2">
    <location>
        <begin position="92"/>
        <end position="115"/>
    </location>
</feature>
<dbReference type="GO" id="GO:0006655">
    <property type="term" value="P:phosphatidylglycerol biosynthetic process"/>
    <property type="evidence" value="ECO:0007669"/>
    <property type="project" value="UniProtKB-UniPathway"/>
</dbReference>
<dbReference type="PIRSF" id="PIRSF006162">
    <property type="entry name" value="PgpA"/>
    <property type="match status" value="1"/>
</dbReference>
<sequence length="159" mass="17508">MNAARRRLLRHPWGWIATGLGSGFAPRAPGTFGTLAALLPWWFLLRELPLPAYAAVVVLAFVLGCQASRWVLRATGLQDPGLVVWDEWVGVWIALAAAPAGWPWWLAAVALFRLFDIAKPWPVSWADRRLEGGFGVMADDALAGVYSLLVLQLAAFFLR</sequence>
<keyword evidence="2" id="KW-1133">Transmembrane helix</keyword>
<dbReference type="PANTHER" id="PTHR36305:SF1">
    <property type="entry name" value="PHOSPHATIDYLGLYCEROPHOSPHATASE A"/>
    <property type="match status" value="1"/>
</dbReference>
<accession>A0A5B2ZCP5</accession>
<keyword evidence="1 2" id="KW-0472">Membrane</keyword>
<keyword evidence="1" id="KW-0997">Cell inner membrane</keyword>
<dbReference type="UniPathway" id="UPA00084">
    <property type="reaction ID" value="UER00504"/>
</dbReference>
<dbReference type="Proteomes" id="UP000322165">
    <property type="component" value="Unassembled WGS sequence"/>
</dbReference>
<keyword evidence="1" id="KW-0595">Phospholipid degradation</keyword>
<gene>
    <name evidence="4" type="ORF">F0415_06865</name>
</gene>
<comment type="function">
    <text evidence="1">Lipid phosphatase which dephosphorylates phosphatidylglycerophosphate (PGP) to phosphatidylglycerol (PG).</text>
</comment>
<dbReference type="RefSeq" id="WP_149860463.1">
    <property type="nucleotide sequence ID" value="NZ_VUOD01000004.1"/>
</dbReference>
<keyword evidence="1" id="KW-0378">Hydrolase</keyword>
<dbReference type="GO" id="GO:0008962">
    <property type="term" value="F:phosphatidylglycerophosphatase activity"/>
    <property type="evidence" value="ECO:0007669"/>
    <property type="project" value="UniProtKB-EC"/>
</dbReference>
<evidence type="ECO:0000313" key="5">
    <source>
        <dbReference type="Proteomes" id="UP000322165"/>
    </source>
</evidence>
<keyword evidence="1" id="KW-1003">Cell membrane</keyword>
<dbReference type="EMBL" id="VUOD01000004">
    <property type="protein sequence ID" value="KAA2284964.1"/>
    <property type="molecule type" value="Genomic_DNA"/>
</dbReference>
<feature type="domain" description="YutG/PgpA" evidence="3">
    <location>
        <begin position="15"/>
        <end position="154"/>
    </location>
</feature>
<evidence type="ECO:0000256" key="2">
    <source>
        <dbReference type="SAM" id="Phobius"/>
    </source>
</evidence>
<dbReference type="CDD" id="cd06971">
    <property type="entry name" value="PgpA"/>
    <property type="match status" value="1"/>
</dbReference>
<dbReference type="Pfam" id="PF04608">
    <property type="entry name" value="PgpA"/>
    <property type="match status" value="1"/>
</dbReference>
<comment type="catalytic activity">
    <reaction evidence="1">
        <text>a 1,2-diacyl-sn-glycero-3-phospho-(1'-sn-glycero-3'-phosphate) + H2O = a 1,2-diacyl-sn-glycero-3-phospho-(1'-sn-glycerol) + phosphate</text>
        <dbReference type="Rhea" id="RHEA:33751"/>
        <dbReference type="ChEBI" id="CHEBI:15377"/>
        <dbReference type="ChEBI" id="CHEBI:43474"/>
        <dbReference type="ChEBI" id="CHEBI:60110"/>
        <dbReference type="ChEBI" id="CHEBI:64716"/>
        <dbReference type="EC" id="3.1.3.27"/>
    </reaction>
</comment>
<dbReference type="GO" id="GO:0046872">
    <property type="term" value="F:metal ion binding"/>
    <property type="evidence" value="ECO:0007669"/>
    <property type="project" value="UniProtKB-KW"/>
</dbReference>